<dbReference type="GO" id="GO:0005886">
    <property type="term" value="C:plasma membrane"/>
    <property type="evidence" value="ECO:0007669"/>
    <property type="project" value="UniProtKB-SubCell"/>
</dbReference>
<keyword evidence="1" id="KW-1133">Transmembrane helix</keyword>
<dbReference type="AlphaFoldDB" id="A0A1I4AQM9"/>
<feature type="transmembrane region" description="Helical" evidence="1">
    <location>
        <begin position="265"/>
        <end position="286"/>
    </location>
</feature>
<feature type="transmembrane region" description="Helical" evidence="1">
    <location>
        <begin position="191"/>
        <end position="220"/>
    </location>
</feature>
<feature type="transmembrane region" description="Helical" evidence="1">
    <location>
        <begin position="150"/>
        <end position="171"/>
    </location>
</feature>
<sequence length="478" mass="52175">MTILDLGALEWRRIRRDAVLWAALLFGVLALGFGLSNGLAWRKFQERAIERAGSIGAARIAEAKTKAAELNANPAEEVDFWIDPRSGIGFEGAYLRLHDCLAPAPLAALAVGQSDLLPYCVRVAVGPWPAFLPSYEWENPLRLLLGRFDCAYVIIYLLPLLALLASFNLLSREREQGTLPLLLSCPVPLRLWLGVGSLLRAAIILGGAAAAVVVGLFLAGFDPGASGAALHLGLWLALVVAYGGFWFALAFLVNACRLRSETNALILVSAWLALVIIVPAGLNLALKQLYPAPSRVEFLDSLRRATAESEQRGGALLQKYLQDHPDLAPGDKAENQNGFVTTLLAVNAETSRLLEPEKQRFREQNERQLAAIEWLRFASPALLFQHEANALSGNDQARRLRYLDSVEGHRNAVKSFLDPHFASDEHFDGYDDIPAFAYQDIPATKLARHAAVGLLQLAALDIALCAAGWVLLSRPELD</sequence>
<organism evidence="2 3">
    <name type="scientific">Methylocapsa palsarum</name>
    <dbReference type="NCBI Taxonomy" id="1612308"/>
    <lineage>
        <taxon>Bacteria</taxon>
        <taxon>Pseudomonadati</taxon>
        <taxon>Pseudomonadota</taxon>
        <taxon>Alphaproteobacteria</taxon>
        <taxon>Hyphomicrobiales</taxon>
        <taxon>Beijerinckiaceae</taxon>
        <taxon>Methylocapsa</taxon>
    </lineage>
</organism>
<dbReference type="Pfam" id="PF12040">
    <property type="entry name" value="DUF3526"/>
    <property type="match status" value="1"/>
</dbReference>
<dbReference type="EMBL" id="FOSN01000011">
    <property type="protein sequence ID" value="SFK58201.1"/>
    <property type="molecule type" value="Genomic_DNA"/>
</dbReference>
<dbReference type="Pfam" id="PF12679">
    <property type="entry name" value="ABC2_membrane_2"/>
    <property type="match status" value="1"/>
</dbReference>
<evidence type="ECO:0000313" key="3">
    <source>
        <dbReference type="Proteomes" id="UP000198755"/>
    </source>
</evidence>
<name>A0A1I4AQM9_9HYPH</name>
<keyword evidence="1" id="KW-0472">Membrane</keyword>
<keyword evidence="1" id="KW-0812">Transmembrane</keyword>
<dbReference type="OrthoDB" id="6016419at2"/>
<proteinExistence type="predicted"/>
<reference evidence="2 3" key="1">
    <citation type="submission" date="2016-10" db="EMBL/GenBank/DDBJ databases">
        <authorList>
            <person name="de Groot N.N."/>
        </authorList>
    </citation>
    <scope>NUCLEOTIDE SEQUENCE [LARGE SCALE GENOMIC DNA]</scope>
    <source>
        <strain evidence="2 3">NE2</strain>
    </source>
</reference>
<dbReference type="InterPro" id="IPR021913">
    <property type="entry name" value="DUF3526"/>
</dbReference>
<dbReference type="GO" id="GO:0140359">
    <property type="term" value="F:ABC-type transporter activity"/>
    <property type="evidence" value="ECO:0007669"/>
    <property type="project" value="InterPro"/>
</dbReference>
<accession>A0A1I4AQM9</accession>
<dbReference type="STRING" id="1612308.SAMN05444581_11127"/>
<gene>
    <name evidence="2" type="ORF">SAMN05444581_11127</name>
</gene>
<feature type="transmembrane region" description="Helical" evidence="1">
    <location>
        <begin position="232"/>
        <end position="253"/>
    </location>
</feature>
<dbReference type="PANTHER" id="PTHR43471:SF14">
    <property type="entry name" value="ABC-2 TYPE TRANSPORT SYSTEM PERMEASE PROTEIN"/>
    <property type="match status" value="1"/>
</dbReference>
<dbReference type="PANTHER" id="PTHR43471">
    <property type="entry name" value="ABC TRANSPORTER PERMEASE"/>
    <property type="match status" value="1"/>
</dbReference>
<feature type="transmembrane region" description="Helical" evidence="1">
    <location>
        <begin position="20"/>
        <end position="41"/>
    </location>
</feature>
<keyword evidence="3" id="KW-1185">Reference proteome</keyword>
<dbReference type="RefSeq" id="WP_091683043.1">
    <property type="nucleotide sequence ID" value="NZ_FOSN01000011.1"/>
</dbReference>
<evidence type="ECO:0000256" key="1">
    <source>
        <dbReference type="SAM" id="Phobius"/>
    </source>
</evidence>
<protein>
    <submittedName>
        <fullName evidence="2">ABC-2 type transport system permease protein</fullName>
    </submittedName>
</protein>
<dbReference type="Proteomes" id="UP000198755">
    <property type="component" value="Unassembled WGS sequence"/>
</dbReference>
<evidence type="ECO:0000313" key="2">
    <source>
        <dbReference type="EMBL" id="SFK58201.1"/>
    </source>
</evidence>